<evidence type="ECO:0000256" key="4">
    <source>
        <dbReference type="ARBA" id="ARBA00023040"/>
    </source>
</evidence>
<dbReference type="PRINTS" id="PR00237">
    <property type="entry name" value="GPCRRHODOPSN"/>
</dbReference>
<organism evidence="11 12">
    <name type="scientific">Holothuria leucospilota</name>
    <name type="common">Black long sea cucumber</name>
    <name type="synonym">Mertensiothuria leucospilota</name>
    <dbReference type="NCBI Taxonomy" id="206669"/>
    <lineage>
        <taxon>Eukaryota</taxon>
        <taxon>Metazoa</taxon>
        <taxon>Echinodermata</taxon>
        <taxon>Eleutherozoa</taxon>
        <taxon>Echinozoa</taxon>
        <taxon>Holothuroidea</taxon>
        <taxon>Aspidochirotacea</taxon>
        <taxon>Aspidochirotida</taxon>
        <taxon>Holothuriidae</taxon>
        <taxon>Holothuria</taxon>
    </lineage>
</organism>
<dbReference type="Proteomes" id="UP001152320">
    <property type="component" value="Chromosome 15"/>
</dbReference>
<keyword evidence="12" id="KW-1185">Reference proteome</keyword>
<keyword evidence="6 11" id="KW-0675">Receptor</keyword>
<dbReference type="PANTHER" id="PTHR24243:SF208">
    <property type="entry name" value="PYROKININ-1 RECEPTOR"/>
    <property type="match status" value="1"/>
</dbReference>
<evidence type="ECO:0000256" key="1">
    <source>
        <dbReference type="ARBA" id="ARBA00004141"/>
    </source>
</evidence>
<comment type="subcellular location">
    <subcellularLocation>
        <location evidence="1">Membrane</location>
        <topology evidence="1">Multi-pass membrane protein</topology>
    </subcellularLocation>
</comment>
<comment type="caution">
    <text evidence="11">The sequence shown here is derived from an EMBL/GenBank/DDBJ whole genome shotgun (WGS) entry which is preliminary data.</text>
</comment>
<dbReference type="CDD" id="cd00637">
    <property type="entry name" value="7tm_classA_rhodopsin-like"/>
    <property type="match status" value="1"/>
</dbReference>
<evidence type="ECO:0000256" key="3">
    <source>
        <dbReference type="ARBA" id="ARBA00022989"/>
    </source>
</evidence>
<protein>
    <submittedName>
        <fullName evidence="11">Thyrotropin-releasing hormone receptor</fullName>
    </submittedName>
</protein>
<keyword evidence="3 9" id="KW-1133">Transmembrane helix</keyword>
<sequence>MATGRNLSSCTPDMMYLNLTFLTADDIDYVFYSRKDQILITIILPILLAIGLTTNGAFLFVFARIRRMRTVTNIYLANLAVADMSFLCLAIGEKIGRYFASNIEIDQYGLGSAVGCEVIYCSMECLFYASIFLVLLVTLEKYYAICRPVRHRLIAGRKRTLRLITTSWFLAIICGYGLNLPYFFRFYYMCVEFPDLPEYADAYNVIAVCFGVSPIVMDILNGVRTIPFFVALIWNFVMYWKILKVFNMRVAAQPQSQQNTAASSQRVKTRNQVARMLIVNGIFFFFLLSPYQFLRIVVMITETIGRYLLDTRQYGIVVWVFRVMIYINSIINPIIYNLTNKKYRQAFAQALLCRDPRSKKTYPDQTDNTLEDQPNHTERETVAMQDSKGQ</sequence>
<dbReference type="InterPro" id="IPR017452">
    <property type="entry name" value="GPCR_Rhodpsn_7TM"/>
</dbReference>
<feature type="transmembrane region" description="Helical" evidence="9">
    <location>
        <begin position="226"/>
        <end position="243"/>
    </location>
</feature>
<evidence type="ECO:0000256" key="2">
    <source>
        <dbReference type="ARBA" id="ARBA00022692"/>
    </source>
</evidence>
<dbReference type="GO" id="GO:0005886">
    <property type="term" value="C:plasma membrane"/>
    <property type="evidence" value="ECO:0007669"/>
    <property type="project" value="TreeGrafter"/>
</dbReference>
<feature type="region of interest" description="Disordered" evidence="8">
    <location>
        <begin position="358"/>
        <end position="390"/>
    </location>
</feature>
<accession>A0A9Q1BLD2</accession>
<evidence type="ECO:0000256" key="8">
    <source>
        <dbReference type="SAM" id="MobiDB-lite"/>
    </source>
</evidence>
<dbReference type="Gene3D" id="1.20.1070.10">
    <property type="entry name" value="Rhodopsin 7-helix transmembrane proteins"/>
    <property type="match status" value="1"/>
</dbReference>
<evidence type="ECO:0000256" key="9">
    <source>
        <dbReference type="SAM" id="Phobius"/>
    </source>
</evidence>
<evidence type="ECO:0000313" key="12">
    <source>
        <dbReference type="Proteomes" id="UP001152320"/>
    </source>
</evidence>
<dbReference type="SUPFAM" id="SSF81321">
    <property type="entry name" value="Family A G protein-coupled receptor-like"/>
    <property type="match status" value="1"/>
</dbReference>
<feature type="domain" description="G-protein coupled receptors family 1 profile" evidence="10">
    <location>
        <begin position="54"/>
        <end position="336"/>
    </location>
</feature>
<evidence type="ECO:0000256" key="6">
    <source>
        <dbReference type="ARBA" id="ARBA00023170"/>
    </source>
</evidence>
<proteinExistence type="predicted"/>
<dbReference type="Pfam" id="PF00001">
    <property type="entry name" value="7tm_1"/>
    <property type="match status" value="1"/>
</dbReference>
<keyword evidence="2 9" id="KW-0812">Transmembrane</keyword>
<reference evidence="11" key="1">
    <citation type="submission" date="2021-10" db="EMBL/GenBank/DDBJ databases">
        <title>Tropical sea cucumber genome reveals ecological adaptation and Cuvierian tubules defense mechanism.</title>
        <authorList>
            <person name="Chen T."/>
        </authorList>
    </citation>
    <scope>NUCLEOTIDE SEQUENCE</scope>
    <source>
        <strain evidence="11">Nanhai2018</strain>
        <tissue evidence="11">Muscle</tissue>
    </source>
</reference>
<name>A0A9Q1BLD2_HOLLE</name>
<feature type="compositionally biased region" description="Polar residues" evidence="8">
    <location>
        <begin position="363"/>
        <end position="372"/>
    </location>
</feature>
<keyword evidence="4" id="KW-0297">G-protein coupled receptor</keyword>
<keyword evidence="5 9" id="KW-0472">Membrane</keyword>
<dbReference type="PANTHER" id="PTHR24243">
    <property type="entry name" value="G-PROTEIN COUPLED RECEPTOR"/>
    <property type="match status" value="1"/>
</dbReference>
<evidence type="ECO:0000259" key="10">
    <source>
        <dbReference type="PROSITE" id="PS50262"/>
    </source>
</evidence>
<dbReference type="AlphaFoldDB" id="A0A9Q1BLD2"/>
<dbReference type="OrthoDB" id="6144443at2759"/>
<dbReference type="InterPro" id="IPR000276">
    <property type="entry name" value="GPCR_Rhodpsn"/>
</dbReference>
<feature type="transmembrane region" description="Helical" evidence="9">
    <location>
        <begin position="273"/>
        <end position="294"/>
    </location>
</feature>
<feature type="transmembrane region" description="Helical" evidence="9">
    <location>
        <begin position="38"/>
        <end position="62"/>
    </location>
</feature>
<feature type="transmembrane region" description="Helical" evidence="9">
    <location>
        <begin position="160"/>
        <end position="178"/>
    </location>
</feature>
<dbReference type="GO" id="GO:0004930">
    <property type="term" value="F:G protein-coupled receptor activity"/>
    <property type="evidence" value="ECO:0007669"/>
    <property type="project" value="UniProtKB-KW"/>
</dbReference>
<keyword evidence="7" id="KW-0807">Transducer</keyword>
<feature type="transmembrane region" description="Helical" evidence="9">
    <location>
        <begin position="112"/>
        <end position="139"/>
    </location>
</feature>
<feature type="transmembrane region" description="Helical" evidence="9">
    <location>
        <begin position="314"/>
        <end position="335"/>
    </location>
</feature>
<evidence type="ECO:0000256" key="5">
    <source>
        <dbReference type="ARBA" id="ARBA00023136"/>
    </source>
</evidence>
<feature type="transmembrane region" description="Helical" evidence="9">
    <location>
        <begin position="74"/>
        <end position="92"/>
    </location>
</feature>
<evidence type="ECO:0000256" key="7">
    <source>
        <dbReference type="ARBA" id="ARBA00023224"/>
    </source>
</evidence>
<dbReference type="PROSITE" id="PS50262">
    <property type="entry name" value="G_PROTEIN_RECEP_F1_2"/>
    <property type="match status" value="1"/>
</dbReference>
<dbReference type="EMBL" id="JAIZAY010000015">
    <property type="protein sequence ID" value="KAJ8028777.1"/>
    <property type="molecule type" value="Genomic_DNA"/>
</dbReference>
<gene>
    <name evidence="11" type="ORF">HOLleu_31112</name>
</gene>
<evidence type="ECO:0000313" key="11">
    <source>
        <dbReference type="EMBL" id="KAJ8028777.1"/>
    </source>
</evidence>